<keyword evidence="3" id="KW-1185">Reference proteome</keyword>
<feature type="non-terminal residue" evidence="2">
    <location>
        <position position="1"/>
    </location>
</feature>
<organism evidence="2 3">
    <name type="scientific">Actinomadura adrarensis</name>
    <dbReference type="NCBI Taxonomy" id="1819600"/>
    <lineage>
        <taxon>Bacteria</taxon>
        <taxon>Bacillati</taxon>
        <taxon>Actinomycetota</taxon>
        <taxon>Actinomycetes</taxon>
        <taxon>Streptosporangiales</taxon>
        <taxon>Thermomonosporaceae</taxon>
        <taxon>Actinomadura</taxon>
    </lineage>
</organism>
<evidence type="ECO:0000313" key="2">
    <source>
        <dbReference type="EMBL" id="MFD0851353.1"/>
    </source>
</evidence>
<sequence length="169" mass="19481">VAELEDVQAEVMSGCRHCGRDRRVHFRRWTDEAGWHSFEDPTTEQIKLRMFARRAERAEQRAAQLEAEGLEKMADRFMERTRIRSMDFQNGMSMDLEPARELVAIWVGVARGMLGDAPNYSETLVEPPTDDDPKLTMEVKLAGELERYAFTLQRVGRVTPHQARMQAEA</sequence>
<reference evidence="3" key="1">
    <citation type="journal article" date="2019" name="Int. J. Syst. Evol. Microbiol.">
        <title>The Global Catalogue of Microorganisms (GCM) 10K type strain sequencing project: providing services to taxonomists for standard genome sequencing and annotation.</title>
        <authorList>
            <consortium name="The Broad Institute Genomics Platform"/>
            <consortium name="The Broad Institute Genome Sequencing Center for Infectious Disease"/>
            <person name="Wu L."/>
            <person name="Ma J."/>
        </authorList>
    </citation>
    <scope>NUCLEOTIDE SEQUENCE [LARGE SCALE GENOMIC DNA]</scope>
    <source>
        <strain evidence="3">JCM 31696</strain>
    </source>
</reference>
<dbReference type="EMBL" id="JBHTIR010000389">
    <property type="protein sequence ID" value="MFD0851353.1"/>
    <property type="molecule type" value="Genomic_DNA"/>
</dbReference>
<comment type="caution">
    <text evidence="2">The sequence shown here is derived from an EMBL/GenBank/DDBJ whole genome shotgun (WGS) entry which is preliminary data.</text>
</comment>
<name>A0ABW3CA68_9ACTN</name>
<protein>
    <submittedName>
        <fullName evidence="2">Uncharacterized protein</fullName>
    </submittedName>
</protein>
<evidence type="ECO:0000313" key="3">
    <source>
        <dbReference type="Proteomes" id="UP001597083"/>
    </source>
</evidence>
<feature type="non-terminal residue" evidence="2">
    <location>
        <position position="169"/>
    </location>
</feature>
<evidence type="ECO:0000256" key="1">
    <source>
        <dbReference type="SAM" id="Coils"/>
    </source>
</evidence>
<keyword evidence="1" id="KW-0175">Coiled coil</keyword>
<feature type="coiled-coil region" evidence="1">
    <location>
        <begin position="48"/>
        <end position="75"/>
    </location>
</feature>
<proteinExistence type="predicted"/>
<accession>A0ABW3CA68</accession>
<gene>
    <name evidence="2" type="ORF">ACFQ07_03945</name>
</gene>
<dbReference type="Proteomes" id="UP001597083">
    <property type="component" value="Unassembled WGS sequence"/>
</dbReference>